<evidence type="ECO:0000259" key="1">
    <source>
        <dbReference type="Pfam" id="PF23069"/>
    </source>
</evidence>
<sequence>MSLSQEQISQNWSLTLGWHFSSELRKEIEFYLSAKSYENRIEKSGFSAPRNVRKIYSPHIELVVLVEELECLATWRDGPCHYIVGKLSRPELGPPAHQSDEDRYRCFVYEDVSNTTTQVAISPYTVGIGIPSPLLTEGSKVMKLTRADLSHTRCKFPPWVTQHRHWYSLDKARQYNFSHTNTSFRHEVREDPSLSSLMPSMALLGHGAGAPPSYSTGALAAGLQGDRHKRTELLGVCHSLLEAAPGAGAGT</sequence>
<proteinExistence type="predicted"/>
<accession>A0AAE1GQL8</accession>
<evidence type="ECO:0000313" key="3">
    <source>
        <dbReference type="Proteomes" id="UP001219518"/>
    </source>
</evidence>
<dbReference type="InterPro" id="IPR055470">
    <property type="entry name" value="DUF7042"/>
</dbReference>
<organism evidence="2 3">
    <name type="scientific">Frankliniella fusca</name>
    <dbReference type="NCBI Taxonomy" id="407009"/>
    <lineage>
        <taxon>Eukaryota</taxon>
        <taxon>Metazoa</taxon>
        <taxon>Ecdysozoa</taxon>
        <taxon>Arthropoda</taxon>
        <taxon>Hexapoda</taxon>
        <taxon>Insecta</taxon>
        <taxon>Pterygota</taxon>
        <taxon>Neoptera</taxon>
        <taxon>Paraneoptera</taxon>
        <taxon>Thysanoptera</taxon>
        <taxon>Terebrantia</taxon>
        <taxon>Thripoidea</taxon>
        <taxon>Thripidae</taxon>
        <taxon>Frankliniella</taxon>
    </lineage>
</organism>
<dbReference type="PANTHER" id="PTHR22255:SF9">
    <property type="entry name" value="LP06548P"/>
    <property type="match status" value="1"/>
</dbReference>
<dbReference type="Pfam" id="PF23069">
    <property type="entry name" value="DUF7042"/>
    <property type="match status" value="1"/>
</dbReference>
<dbReference type="PANTHER" id="PTHR22255">
    <property type="entry name" value="LP06548P"/>
    <property type="match status" value="1"/>
</dbReference>
<reference evidence="2" key="2">
    <citation type="journal article" date="2023" name="BMC Genomics">
        <title>Pest status, molecular evolution, and epigenetic factors derived from the genome assembly of Frankliniella fusca, a thysanopteran phytovirus vector.</title>
        <authorList>
            <person name="Catto M.A."/>
            <person name="Labadie P.E."/>
            <person name="Jacobson A.L."/>
            <person name="Kennedy G.G."/>
            <person name="Srinivasan R."/>
            <person name="Hunt B.G."/>
        </authorList>
    </citation>
    <scope>NUCLEOTIDE SEQUENCE</scope>
    <source>
        <strain evidence="2">PL_HMW_Pooled</strain>
    </source>
</reference>
<reference evidence="2" key="1">
    <citation type="submission" date="2021-07" db="EMBL/GenBank/DDBJ databases">
        <authorList>
            <person name="Catto M.A."/>
            <person name="Jacobson A."/>
            <person name="Kennedy G."/>
            <person name="Labadie P."/>
            <person name="Hunt B.G."/>
            <person name="Srinivasan R."/>
        </authorList>
    </citation>
    <scope>NUCLEOTIDE SEQUENCE</scope>
    <source>
        <strain evidence="2">PL_HMW_Pooled</strain>
        <tissue evidence="2">Head</tissue>
    </source>
</reference>
<dbReference type="AlphaFoldDB" id="A0AAE1GQL8"/>
<name>A0AAE1GQL8_9NEOP</name>
<comment type="caution">
    <text evidence="2">The sequence shown here is derived from an EMBL/GenBank/DDBJ whole genome shotgun (WGS) entry which is preliminary data.</text>
</comment>
<feature type="domain" description="DUF7042" evidence="1">
    <location>
        <begin position="66"/>
        <end position="122"/>
    </location>
</feature>
<protein>
    <submittedName>
        <fullName evidence="2">N5-carboxyaminoimidazole ribonucleotide synthase</fullName>
    </submittedName>
</protein>
<keyword evidence="3" id="KW-1185">Reference proteome</keyword>
<gene>
    <name evidence="2" type="ORF">KUF71_003008</name>
</gene>
<dbReference type="Proteomes" id="UP001219518">
    <property type="component" value="Unassembled WGS sequence"/>
</dbReference>
<evidence type="ECO:0000313" key="2">
    <source>
        <dbReference type="EMBL" id="KAK3907509.1"/>
    </source>
</evidence>
<dbReference type="EMBL" id="JAHWGI010000011">
    <property type="protein sequence ID" value="KAK3907509.1"/>
    <property type="molecule type" value="Genomic_DNA"/>
</dbReference>
<dbReference type="GO" id="GO:0061909">
    <property type="term" value="P:autophagosome-lysosome fusion"/>
    <property type="evidence" value="ECO:0007669"/>
    <property type="project" value="TreeGrafter"/>
</dbReference>